<dbReference type="InterPro" id="IPR040346">
    <property type="entry name" value="GEX1/Brambleberry"/>
</dbReference>
<dbReference type="AlphaFoldDB" id="A0A8C5FBP8"/>
<keyword evidence="1" id="KW-0732">Signal</keyword>
<evidence type="ECO:0000313" key="3">
    <source>
        <dbReference type="Proteomes" id="UP000694546"/>
    </source>
</evidence>
<sequence>MAPFVFRRLCSLLFCMLALRCHVSNGLFEWLKPAQAPPAATLPAIGPTAKDSIPFEMTIADEKFLAEARQMELSPLGSCHYKVVAQLKSTCESLSEEQLAKLGVMLFNCQAQVEGRPTYPCSEEMSIKECTAEMDSDTWNAYHIVSNRVRSVCYGTRQLHFRRKAEMTVNALISTASSQLDAMNELKDGQVELKELTVASLDKLMQGHKALQAQQGVLWEGQGQLERSLDVNLEHLGKEKALIASGQQLVAQLIQGITHRMENVSEQLKGQGSEVQENHKAIIEDLAHVRDKAQDIYHKIDSSMVEFVQYQDTTAQYYTDLMRKLERMNGTLGFMLHYLDGMQNRIEGRLHMIQGYLGWAGLSLAAMCTCVLHGGYVVMGAILLTFLRSPFFSRVTLLFTVSLNAVAEVNQQPALDFTGLSLLILVLTLGRAGRELTWRWSSIRGGGGNNCIDCKSAFTGDPCPSVDGSPNQEPLYLEERVVSVKGTPTQSTPKVMRVSRLSMDVNKVVPLRNLGHVFDSVSDTRNSSSNTSLAGNSTLSRRQLCNGITKTGKACKRSATRGHEYCNVHEGGYTYVNP</sequence>
<keyword evidence="3" id="KW-1185">Reference proteome</keyword>
<accession>A0A8C5FBP8</accession>
<dbReference type="PANTHER" id="PTHR33538">
    <property type="entry name" value="PROTEIN GAMETE EXPRESSED 1"/>
    <property type="match status" value="1"/>
</dbReference>
<dbReference type="GeneTree" id="ENSGT00740000115898"/>
<proteinExistence type="predicted"/>
<protein>
    <recommendedName>
        <fullName evidence="4">Protein brambleberry</fullName>
    </recommendedName>
</protein>
<evidence type="ECO:0008006" key="4">
    <source>
        <dbReference type="Google" id="ProtNLM"/>
    </source>
</evidence>
<dbReference type="OMA" id="DHSMSEF"/>
<dbReference type="Proteomes" id="UP000694546">
    <property type="component" value="Chromosome 12"/>
</dbReference>
<dbReference type="Ensembl" id="ENSGMOT00000074900.1">
    <property type="protein sequence ID" value="ENSGMOP00000024908.1"/>
    <property type="gene ID" value="ENSGMOG00000031940.1"/>
</dbReference>
<reference evidence="2" key="1">
    <citation type="submission" date="2025-08" db="UniProtKB">
        <authorList>
            <consortium name="Ensembl"/>
        </authorList>
    </citation>
    <scope>IDENTIFICATION</scope>
</reference>
<evidence type="ECO:0000256" key="1">
    <source>
        <dbReference type="SAM" id="SignalP"/>
    </source>
</evidence>
<feature type="signal peptide" evidence="1">
    <location>
        <begin position="1"/>
        <end position="26"/>
    </location>
</feature>
<dbReference type="PANTHER" id="PTHR33538:SF1">
    <property type="entry name" value="PROTEIN BRAMBLEBERRY"/>
    <property type="match status" value="1"/>
</dbReference>
<reference evidence="2" key="2">
    <citation type="submission" date="2025-09" db="UniProtKB">
        <authorList>
            <consortium name="Ensembl"/>
        </authorList>
    </citation>
    <scope>IDENTIFICATION</scope>
</reference>
<feature type="chain" id="PRO_5045782127" description="Protein brambleberry" evidence="1">
    <location>
        <begin position="27"/>
        <end position="578"/>
    </location>
</feature>
<evidence type="ECO:0000313" key="2">
    <source>
        <dbReference type="Ensembl" id="ENSGMOP00000024908.1"/>
    </source>
</evidence>
<organism evidence="2 3">
    <name type="scientific">Gadus morhua</name>
    <name type="common">Atlantic cod</name>
    <dbReference type="NCBI Taxonomy" id="8049"/>
    <lineage>
        <taxon>Eukaryota</taxon>
        <taxon>Metazoa</taxon>
        <taxon>Chordata</taxon>
        <taxon>Craniata</taxon>
        <taxon>Vertebrata</taxon>
        <taxon>Euteleostomi</taxon>
        <taxon>Actinopterygii</taxon>
        <taxon>Neopterygii</taxon>
        <taxon>Teleostei</taxon>
        <taxon>Neoteleostei</taxon>
        <taxon>Acanthomorphata</taxon>
        <taxon>Zeiogadaria</taxon>
        <taxon>Gadariae</taxon>
        <taxon>Gadiformes</taxon>
        <taxon>Gadoidei</taxon>
        <taxon>Gadidae</taxon>
        <taxon>Gadus</taxon>
    </lineage>
</organism>
<name>A0A8C5FBP8_GADMO</name>